<proteinExistence type="predicted"/>
<organism evidence="1">
    <name type="scientific">Eiseniibacteriota bacterium</name>
    <dbReference type="NCBI Taxonomy" id="2212470"/>
    <lineage>
        <taxon>Bacteria</taxon>
        <taxon>Candidatus Eiseniibacteriota</taxon>
    </lineage>
</organism>
<protein>
    <submittedName>
        <fullName evidence="1">Uncharacterized protein</fullName>
    </submittedName>
</protein>
<comment type="caution">
    <text evidence="1">The sequence shown here is derived from an EMBL/GenBank/DDBJ whole genome shotgun (WGS) entry which is preliminary data.</text>
</comment>
<dbReference type="EMBL" id="DSEC01000293">
    <property type="protein sequence ID" value="HER43633.1"/>
    <property type="molecule type" value="Genomic_DNA"/>
</dbReference>
<dbReference type="Gene3D" id="3.40.1080.10">
    <property type="entry name" value="Glutaconate Coenzyme A-transferase"/>
    <property type="match status" value="1"/>
</dbReference>
<name>A0A7V2AUR7_UNCEI</name>
<reference evidence="1" key="1">
    <citation type="journal article" date="2020" name="mSystems">
        <title>Genome- and Community-Level Interaction Insights into Carbon Utilization and Element Cycling Functions of Hydrothermarchaeota in Hydrothermal Sediment.</title>
        <authorList>
            <person name="Zhou Z."/>
            <person name="Liu Y."/>
            <person name="Xu W."/>
            <person name="Pan J."/>
            <person name="Luo Z.H."/>
            <person name="Li M."/>
        </authorList>
    </citation>
    <scope>NUCLEOTIDE SEQUENCE [LARGE SCALE GENOMIC DNA]</scope>
    <source>
        <strain evidence="1">SpSt-1233</strain>
    </source>
</reference>
<dbReference type="Proteomes" id="UP000886069">
    <property type="component" value="Unassembled WGS sequence"/>
</dbReference>
<sequence length="26" mass="3092">FKDRVVALIEWRDGTVIDCVRQIETE</sequence>
<dbReference type="AlphaFoldDB" id="A0A7V2AUR7"/>
<accession>A0A7V2AUR7</accession>
<gene>
    <name evidence="1" type="ORF">ENO08_04150</name>
</gene>
<feature type="non-terminal residue" evidence="1">
    <location>
        <position position="1"/>
    </location>
</feature>
<evidence type="ECO:0000313" key="1">
    <source>
        <dbReference type="EMBL" id="HER43633.1"/>
    </source>
</evidence>